<reference evidence="4" key="1">
    <citation type="journal article" date="2017" name="Genome Biol.">
        <title>Comparative genomics reveals high biological diversity and specific adaptations in the industrially and medically important fungal genus Aspergillus.</title>
        <authorList>
            <person name="de Vries R.P."/>
            <person name="Riley R."/>
            <person name="Wiebenga A."/>
            <person name="Aguilar-Osorio G."/>
            <person name="Amillis S."/>
            <person name="Uchima C.A."/>
            <person name="Anderluh G."/>
            <person name="Asadollahi M."/>
            <person name="Askin M."/>
            <person name="Barry K."/>
            <person name="Battaglia E."/>
            <person name="Bayram O."/>
            <person name="Benocci T."/>
            <person name="Braus-Stromeyer S.A."/>
            <person name="Caldana C."/>
            <person name="Canovas D."/>
            <person name="Cerqueira G.C."/>
            <person name="Chen F."/>
            <person name="Chen W."/>
            <person name="Choi C."/>
            <person name="Clum A."/>
            <person name="Dos Santos R.A."/>
            <person name="Damasio A.R."/>
            <person name="Diallinas G."/>
            <person name="Emri T."/>
            <person name="Fekete E."/>
            <person name="Flipphi M."/>
            <person name="Freyberg S."/>
            <person name="Gallo A."/>
            <person name="Gournas C."/>
            <person name="Habgood R."/>
            <person name="Hainaut M."/>
            <person name="Harispe M.L."/>
            <person name="Henrissat B."/>
            <person name="Hilden K.S."/>
            <person name="Hope R."/>
            <person name="Hossain A."/>
            <person name="Karabika E."/>
            <person name="Karaffa L."/>
            <person name="Karanyi Z."/>
            <person name="Krasevec N."/>
            <person name="Kuo A."/>
            <person name="Kusch H."/>
            <person name="LaButti K."/>
            <person name="Lagendijk E.L."/>
            <person name="Lapidus A."/>
            <person name="Levasseur A."/>
            <person name="Lindquist E."/>
            <person name="Lipzen A."/>
            <person name="Logrieco A.F."/>
            <person name="MacCabe A."/>
            <person name="Maekelae M.R."/>
            <person name="Malavazi I."/>
            <person name="Melin P."/>
            <person name="Meyer V."/>
            <person name="Mielnichuk N."/>
            <person name="Miskei M."/>
            <person name="Molnar A.P."/>
            <person name="Mule G."/>
            <person name="Ngan C.Y."/>
            <person name="Orejas M."/>
            <person name="Orosz E."/>
            <person name="Ouedraogo J.P."/>
            <person name="Overkamp K.M."/>
            <person name="Park H.-S."/>
            <person name="Perrone G."/>
            <person name="Piumi F."/>
            <person name="Punt P.J."/>
            <person name="Ram A.F."/>
            <person name="Ramon A."/>
            <person name="Rauscher S."/>
            <person name="Record E."/>
            <person name="Riano-Pachon D.M."/>
            <person name="Robert V."/>
            <person name="Roehrig J."/>
            <person name="Ruller R."/>
            <person name="Salamov A."/>
            <person name="Salih N.S."/>
            <person name="Samson R.A."/>
            <person name="Sandor E."/>
            <person name="Sanguinetti M."/>
            <person name="Schuetze T."/>
            <person name="Sepcic K."/>
            <person name="Shelest E."/>
            <person name="Sherlock G."/>
            <person name="Sophianopoulou V."/>
            <person name="Squina F.M."/>
            <person name="Sun H."/>
            <person name="Susca A."/>
            <person name="Todd R.B."/>
            <person name="Tsang A."/>
            <person name="Unkles S.E."/>
            <person name="van de Wiele N."/>
            <person name="van Rossen-Uffink D."/>
            <person name="Oliveira J.V."/>
            <person name="Vesth T.C."/>
            <person name="Visser J."/>
            <person name="Yu J.-H."/>
            <person name="Zhou M."/>
            <person name="Andersen M.R."/>
            <person name="Archer D.B."/>
            <person name="Baker S.E."/>
            <person name="Benoit I."/>
            <person name="Brakhage A.A."/>
            <person name="Braus G.H."/>
            <person name="Fischer R."/>
            <person name="Frisvad J.C."/>
            <person name="Goldman G.H."/>
            <person name="Houbraken J."/>
            <person name="Oakley B."/>
            <person name="Pocsi I."/>
            <person name="Scazzocchio C."/>
            <person name="Seiboth B."/>
            <person name="vanKuyk P.A."/>
            <person name="Wortman J."/>
            <person name="Dyer P.S."/>
            <person name="Grigoriev I.V."/>
        </authorList>
    </citation>
    <scope>NUCLEOTIDE SEQUENCE [LARGE SCALE GENOMIC DNA]</scope>
    <source>
        <strain evidence="4">CBS 101740 / IMI 381727 / IBT 21946</strain>
    </source>
</reference>
<feature type="compositionally biased region" description="Polar residues" evidence="2">
    <location>
        <begin position="17"/>
        <end position="36"/>
    </location>
</feature>
<name>A0A1L9UUE3_ASPBC</name>
<evidence type="ECO:0000313" key="3">
    <source>
        <dbReference type="EMBL" id="OJJ75297.1"/>
    </source>
</evidence>
<dbReference type="VEuPathDB" id="FungiDB:ASPBRDRAFT_63796"/>
<feature type="coiled-coil region" evidence="1">
    <location>
        <begin position="116"/>
        <end position="157"/>
    </location>
</feature>
<keyword evidence="4" id="KW-1185">Reference proteome</keyword>
<sequence length="182" mass="20474">MGDPLNGQHRSNEVDDPNQNLYSESDNQSGIGSENGASRPEDGPVQDVEGQDTHRNDEPANEDERPNLTDDANPPSSTEPGADQKASRGAEVKQDWYRISPTTLESNGFKEFRQKLEVAKGNTSAFSKRIRKLEQEKSVLERQNKEWEERIRQLTSYITVLELDVQNATAELNSLNSFLENL</sequence>
<gene>
    <name evidence="3" type="ORF">ASPBRDRAFT_63796</name>
</gene>
<dbReference type="Proteomes" id="UP000184499">
    <property type="component" value="Unassembled WGS sequence"/>
</dbReference>
<evidence type="ECO:0000256" key="2">
    <source>
        <dbReference type="SAM" id="MobiDB-lite"/>
    </source>
</evidence>
<evidence type="ECO:0000256" key="1">
    <source>
        <dbReference type="SAM" id="Coils"/>
    </source>
</evidence>
<dbReference type="AlphaFoldDB" id="A0A1L9UUE3"/>
<evidence type="ECO:0000313" key="4">
    <source>
        <dbReference type="Proteomes" id="UP000184499"/>
    </source>
</evidence>
<feature type="compositionally biased region" description="Basic and acidic residues" evidence="2">
    <location>
        <begin position="85"/>
        <end position="96"/>
    </location>
</feature>
<accession>A0A1L9UUE3</accession>
<organism evidence="3 4">
    <name type="scientific">Aspergillus brasiliensis (strain CBS 101740 / IMI 381727 / IBT 21946)</name>
    <dbReference type="NCBI Taxonomy" id="767769"/>
    <lineage>
        <taxon>Eukaryota</taxon>
        <taxon>Fungi</taxon>
        <taxon>Dikarya</taxon>
        <taxon>Ascomycota</taxon>
        <taxon>Pezizomycotina</taxon>
        <taxon>Eurotiomycetes</taxon>
        <taxon>Eurotiomycetidae</taxon>
        <taxon>Eurotiales</taxon>
        <taxon>Aspergillaceae</taxon>
        <taxon>Aspergillus</taxon>
        <taxon>Aspergillus subgen. Circumdati</taxon>
    </lineage>
</organism>
<feature type="region of interest" description="Disordered" evidence="2">
    <location>
        <begin position="1"/>
        <end position="100"/>
    </location>
</feature>
<keyword evidence="1" id="KW-0175">Coiled coil</keyword>
<dbReference type="EMBL" id="KV878681">
    <property type="protein sequence ID" value="OJJ75297.1"/>
    <property type="molecule type" value="Genomic_DNA"/>
</dbReference>
<dbReference type="GeneID" id="93580922"/>
<feature type="compositionally biased region" description="Basic and acidic residues" evidence="2">
    <location>
        <begin position="51"/>
        <end position="68"/>
    </location>
</feature>
<protein>
    <submittedName>
        <fullName evidence="3">Uncharacterized protein</fullName>
    </submittedName>
</protein>
<proteinExistence type="predicted"/>
<dbReference type="RefSeq" id="XP_067482544.1">
    <property type="nucleotide sequence ID" value="XM_067628434.1"/>
</dbReference>